<keyword evidence="2" id="KW-0479">Metal-binding</keyword>
<keyword evidence="8" id="KW-1185">Reference proteome</keyword>
<gene>
    <name evidence="7" type="ORF">J8C05_03625</name>
</gene>
<dbReference type="Gene3D" id="3.40.50.740">
    <property type="match status" value="1"/>
</dbReference>
<keyword evidence="1" id="KW-0004">4Fe-4S</keyword>
<dbReference type="RefSeq" id="WP_211422833.1">
    <property type="nucleotide sequence ID" value="NZ_CP072642.1"/>
</dbReference>
<evidence type="ECO:0000313" key="7">
    <source>
        <dbReference type="EMBL" id="QUV94547.1"/>
    </source>
</evidence>
<evidence type="ECO:0000256" key="2">
    <source>
        <dbReference type="ARBA" id="ARBA00022723"/>
    </source>
</evidence>
<dbReference type="Pfam" id="PF01568">
    <property type="entry name" value="Molydop_binding"/>
    <property type="match status" value="1"/>
</dbReference>
<dbReference type="EMBL" id="CP072642">
    <property type="protein sequence ID" value="QUV94547.1"/>
    <property type="molecule type" value="Genomic_DNA"/>
</dbReference>
<reference evidence="7 8" key="1">
    <citation type="submission" date="2021-03" db="EMBL/GenBank/DDBJ databases">
        <title>Genomic and phenotypic characterization of Chloracidobacterium isolates provides evidence for multiple species.</title>
        <authorList>
            <person name="Saini M.K."/>
            <person name="Costas A.M.G."/>
            <person name="Tank M."/>
            <person name="Bryant D.A."/>
        </authorList>
    </citation>
    <scope>NUCLEOTIDE SEQUENCE [LARGE SCALE GENOMIC DNA]</scope>
    <source>
        <strain evidence="7 8">N</strain>
    </source>
</reference>
<evidence type="ECO:0000259" key="6">
    <source>
        <dbReference type="PROSITE" id="PS51669"/>
    </source>
</evidence>
<proteinExistence type="predicted"/>
<dbReference type="Gene3D" id="2.20.25.90">
    <property type="entry name" value="ADC-like domains"/>
    <property type="match status" value="1"/>
</dbReference>
<dbReference type="Gene3D" id="2.40.40.20">
    <property type="match status" value="1"/>
</dbReference>
<dbReference type="Proteomes" id="UP000677668">
    <property type="component" value="Chromosome 1"/>
</dbReference>
<evidence type="ECO:0000256" key="3">
    <source>
        <dbReference type="ARBA" id="ARBA00023002"/>
    </source>
</evidence>
<dbReference type="Pfam" id="PF00384">
    <property type="entry name" value="Molybdopterin"/>
    <property type="match status" value="1"/>
</dbReference>
<dbReference type="InterPro" id="IPR006657">
    <property type="entry name" value="MoPterin_dinucl-bd_dom"/>
</dbReference>
<evidence type="ECO:0000256" key="1">
    <source>
        <dbReference type="ARBA" id="ARBA00022485"/>
    </source>
</evidence>
<dbReference type="CDD" id="cd02782">
    <property type="entry name" value="MopB_CT_1"/>
    <property type="match status" value="1"/>
</dbReference>
<dbReference type="SUPFAM" id="SSF53706">
    <property type="entry name" value="Formate dehydrogenase/DMSO reductase, domains 1-3"/>
    <property type="match status" value="1"/>
</dbReference>
<dbReference type="InterPro" id="IPR009010">
    <property type="entry name" value="Asp_de-COase-like_dom_sf"/>
</dbReference>
<dbReference type="PANTHER" id="PTHR43105">
    <property type="entry name" value="RESPIRATORY NITRATE REDUCTASE"/>
    <property type="match status" value="1"/>
</dbReference>
<evidence type="ECO:0000256" key="5">
    <source>
        <dbReference type="ARBA" id="ARBA00023014"/>
    </source>
</evidence>
<evidence type="ECO:0000313" key="8">
    <source>
        <dbReference type="Proteomes" id="UP000677668"/>
    </source>
</evidence>
<dbReference type="InterPro" id="IPR050123">
    <property type="entry name" value="Prok_molybdopt-oxidoreductase"/>
</dbReference>
<dbReference type="PROSITE" id="PS51669">
    <property type="entry name" value="4FE4S_MOW_BIS_MGD"/>
    <property type="match status" value="1"/>
</dbReference>
<feature type="domain" description="4Fe-4S Mo/W bis-MGD-type" evidence="6">
    <location>
        <begin position="4"/>
        <end position="60"/>
    </location>
</feature>
<dbReference type="SUPFAM" id="SSF50692">
    <property type="entry name" value="ADC-like"/>
    <property type="match status" value="1"/>
</dbReference>
<dbReference type="PANTHER" id="PTHR43105:SF9">
    <property type="entry name" value="NADPH-FE(3+) OXIDOREDUCTASE SUBUNIT ALPHA"/>
    <property type="match status" value="1"/>
</dbReference>
<dbReference type="InterPro" id="IPR006656">
    <property type="entry name" value="Mopterin_OxRdtase"/>
</dbReference>
<name>A0ABX8B1S0_9BACT</name>
<dbReference type="Gene3D" id="3.40.228.10">
    <property type="entry name" value="Dimethylsulfoxide Reductase, domain 2"/>
    <property type="match status" value="1"/>
</dbReference>
<organism evidence="7 8">
    <name type="scientific">Chloracidobacterium sp. N</name>
    <dbReference type="NCBI Taxonomy" id="2821540"/>
    <lineage>
        <taxon>Bacteria</taxon>
        <taxon>Pseudomonadati</taxon>
        <taxon>Acidobacteriota</taxon>
        <taxon>Terriglobia</taxon>
        <taxon>Terriglobales</taxon>
        <taxon>Acidobacteriaceae</taxon>
        <taxon>Chloracidobacterium</taxon>
        <taxon>Chloracidobacterium aggregatum</taxon>
    </lineage>
</organism>
<protein>
    <submittedName>
        <fullName evidence="7">Molybdopterin oxidoreductase family protein</fullName>
    </submittedName>
</protein>
<keyword evidence="3" id="KW-0560">Oxidoreductase</keyword>
<dbReference type="InterPro" id="IPR006963">
    <property type="entry name" value="Mopterin_OxRdtase_4Fe-4S_dom"/>
</dbReference>
<accession>A0ABX8B1S0</accession>
<keyword evidence="4" id="KW-0408">Iron</keyword>
<dbReference type="SMART" id="SM00926">
    <property type="entry name" value="Molybdop_Fe4S4"/>
    <property type="match status" value="1"/>
</dbReference>
<sequence length="726" mass="78943">MATDRQHYRTCNLCEAMCGLEITVRGNDIVRIEGDRQDPFSQGYICPKGVALQDLHTDPNRLRHPVRRTRGGNWERITWEAAFDEVAGRLRDIQERHGNNAVATYQGNPAVHNFGTVLSFPSFVRTLKTRNIYSASSVDQLPHMVAAHAMFGHGLLLPVPDVERTQFFLIMGANPVVSNGSLMTAPGMSRRLQALRARGGRVVVVDPRRTETAELADQHLFIRPGTDAYLLLAMLHVLFAEGRVRLGRLAAFTDGVETLAAIVCDFPPARVAPLTGIAAETIETLAREFATASAAVCYGRVGLSIQTFGTSAQWLVNALNIVTGNLDREGGAMFPKAALDPLERFTAGHLGAWKSRVRGLPEFAGELPVAALAEEILTPGKGQVRALVTIAGNPVLSTPNGRQLDAALATLEFMAAVDIYINETTRHAHIILPPTGSLEHENYAAIFHHLAVRNTVKYSPAVFAPADDTRHDWQIFLELETRLASRTPLEAIRAQLRRGVRLGLGLDGMLDLAFRFGPYGTGLFGDGLTLAKVKAAPHGIDLGPLQPALPGRLWTKNRRIALAPEMLTQDVPRLHAQLQSQPMPPAANGTLLLIGRRQLRSNNSWMHNSERLVRGKARCTLLVHPDDARRYGITSGQMVKVMSRAGEITAPAEVSDEVMPGVVSLPHGWGHDRPGVQLDVARRYPGVSINDITDEQLVDEVSGNAALSGVPVRLAPVAGKAVSRPA</sequence>
<keyword evidence="5" id="KW-0411">Iron-sulfur</keyword>
<dbReference type="Pfam" id="PF04879">
    <property type="entry name" value="Molybdop_Fe4S4"/>
    <property type="match status" value="1"/>
</dbReference>
<evidence type="ECO:0000256" key="4">
    <source>
        <dbReference type="ARBA" id="ARBA00023004"/>
    </source>
</evidence>